<evidence type="ECO:0000313" key="14">
    <source>
        <dbReference type="Proteomes" id="UP001163283"/>
    </source>
</evidence>
<reference evidence="11 14" key="2">
    <citation type="journal article" date="2022" name="BMC Microbiol.">
        <title>Whole genome sequencing of Moraxella bovis strains from North America reveals two genotypes with different genetic determinants.</title>
        <authorList>
            <person name="Wynn E.L."/>
            <person name="Hille M.M."/>
            <person name="Loy J.D."/>
            <person name="Schuller G."/>
            <person name="Kuhn K.L."/>
            <person name="Dickey A.M."/>
            <person name="Bono J.L."/>
            <person name="Clawson M.L."/>
        </authorList>
    </citation>
    <scope>NUCLEOTIDE SEQUENCE</scope>
    <source>
        <strain evidence="11">SAM102599</strain>
        <strain evidence="12 14">SAM57978</strain>
    </source>
</reference>
<dbReference type="InterPro" id="IPR011701">
    <property type="entry name" value="MFS"/>
</dbReference>
<evidence type="ECO:0000259" key="9">
    <source>
        <dbReference type="PROSITE" id="PS50850"/>
    </source>
</evidence>
<comment type="subcellular location">
    <subcellularLocation>
        <location evidence="8">Cell inner membrane</location>
        <topology evidence="8">Multi-pass membrane protein</topology>
    </subcellularLocation>
    <subcellularLocation>
        <location evidence="1">Cell membrane</location>
        <topology evidence="1">Multi-pass membrane protein</topology>
    </subcellularLocation>
</comment>
<feature type="transmembrane region" description="Helical" evidence="8">
    <location>
        <begin position="60"/>
        <end position="77"/>
    </location>
</feature>
<dbReference type="Proteomes" id="UP001163283">
    <property type="component" value="Chromosome"/>
</dbReference>
<evidence type="ECO:0000313" key="12">
    <source>
        <dbReference type="EMBL" id="UZA51443.1"/>
    </source>
</evidence>
<evidence type="ECO:0000256" key="5">
    <source>
        <dbReference type="ARBA" id="ARBA00022692"/>
    </source>
</evidence>
<feature type="transmembrane region" description="Helical" evidence="8">
    <location>
        <begin position="84"/>
        <end position="105"/>
    </location>
</feature>
<dbReference type="InterPro" id="IPR036259">
    <property type="entry name" value="MFS_trans_sf"/>
</dbReference>
<dbReference type="Gene3D" id="1.20.1720.10">
    <property type="entry name" value="Multidrug resistance protein D"/>
    <property type="match status" value="1"/>
</dbReference>
<feature type="transmembrane region" description="Helical" evidence="8">
    <location>
        <begin position="354"/>
        <end position="374"/>
    </location>
</feature>
<evidence type="ECO:0000313" key="13">
    <source>
        <dbReference type="Proteomes" id="UP000254133"/>
    </source>
</evidence>
<evidence type="ECO:0000313" key="11">
    <source>
        <dbReference type="EMBL" id="UZA03429.1"/>
    </source>
</evidence>
<feature type="transmembrane region" description="Helical" evidence="8">
    <location>
        <begin position="111"/>
        <end position="132"/>
    </location>
</feature>
<keyword evidence="4" id="KW-1003">Cell membrane</keyword>
<dbReference type="Proteomes" id="UP001163632">
    <property type="component" value="Chromosome"/>
</dbReference>
<evidence type="ECO:0000256" key="7">
    <source>
        <dbReference type="ARBA" id="ARBA00023136"/>
    </source>
</evidence>
<evidence type="ECO:0000256" key="6">
    <source>
        <dbReference type="ARBA" id="ARBA00022989"/>
    </source>
</evidence>
<keyword evidence="6 8" id="KW-1133">Transmembrane helix</keyword>
<evidence type="ECO:0000256" key="2">
    <source>
        <dbReference type="ARBA" id="ARBA00006236"/>
    </source>
</evidence>
<evidence type="ECO:0000313" key="15">
    <source>
        <dbReference type="Proteomes" id="UP001163632"/>
    </source>
</evidence>
<dbReference type="EMBL" id="CP087830">
    <property type="protein sequence ID" value="UZA03429.1"/>
    <property type="molecule type" value="Genomic_DNA"/>
</dbReference>
<evidence type="ECO:0000313" key="10">
    <source>
        <dbReference type="EMBL" id="STY90445.1"/>
    </source>
</evidence>
<dbReference type="GO" id="GO:0042910">
    <property type="term" value="F:xenobiotic transmembrane transporter activity"/>
    <property type="evidence" value="ECO:0007669"/>
    <property type="project" value="InterPro"/>
</dbReference>
<dbReference type="InterPro" id="IPR004812">
    <property type="entry name" value="Efflux_drug-R_Bcr/CmlA"/>
</dbReference>
<keyword evidence="5 8" id="KW-0812">Transmembrane</keyword>
<feature type="transmembrane region" description="Helical" evidence="8">
    <location>
        <begin position="175"/>
        <end position="194"/>
    </location>
</feature>
<evidence type="ECO:0000256" key="8">
    <source>
        <dbReference type="RuleBase" id="RU365088"/>
    </source>
</evidence>
<accession>A0A1S9ZV02</accession>
<proteinExistence type="inferred from homology"/>
<comment type="similarity">
    <text evidence="2 8">Belongs to the major facilitator superfamily. Bcr/CmlA family.</text>
</comment>
<feature type="transmembrane region" description="Helical" evidence="8">
    <location>
        <begin position="144"/>
        <end position="169"/>
    </location>
</feature>
<feature type="transmembrane region" description="Helical" evidence="8">
    <location>
        <begin position="380"/>
        <end position="400"/>
    </location>
</feature>
<feature type="transmembrane region" description="Helical" evidence="8">
    <location>
        <begin position="20"/>
        <end position="40"/>
    </location>
</feature>
<dbReference type="InterPro" id="IPR020846">
    <property type="entry name" value="MFS_dom"/>
</dbReference>
<keyword evidence="8" id="KW-0997">Cell inner membrane</keyword>
<gene>
    <name evidence="10" type="primary">bcr</name>
    <name evidence="11" type="ORF">LP092_01285</name>
    <name evidence="12" type="ORF">LP129_13315</name>
    <name evidence="10" type="ORF">NCTC9426_00461</name>
</gene>
<organism evidence="10 13">
    <name type="scientific">Moraxella bovis</name>
    <dbReference type="NCBI Taxonomy" id="476"/>
    <lineage>
        <taxon>Bacteria</taxon>
        <taxon>Pseudomonadati</taxon>
        <taxon>Pseudomonadota</taxon>
        <taxon>Gammaproteobacteria</taxon>
        <taxon>Moraxellales</taxon>
        <taxon>Moraxellaceae</taxon>
        <taxon>Moraxella</taxon>
    </lineage>
</organism>
<dbReference type="RefSeq" id="WP_228157719.1">
    <property type="nucleotide sequence ID" value="NZ_CP030241.1"/>
</dbReference>
<reference evidence="10 13" key="1">
    <citation type="submission" date="2018-06" db="EMBL/GenBank/DDBJ databases">
        <authorList>
            <consortium name="Pathogen Informatics"/>
            <person name="Doyle S."/>
        </authorList>
    </citation>
    <scope>NUCLEOTIDE SEQUENCE [LARGE SCALE GENOMIC DNA]</scope>
    <source>
        <strain evidence="10 13">NCTC9426</strain>
    </source>
</reference>
<evidence type="ECO:0000256" key="4">
    <source>
        <dbReference type="ARBA" id="ARBA00022475"/>
    </source>
</evidence>
<dbReference type="Pfam" id="PF07690">
    <property type="entry name" value="MFS_1"/>
    <property type="match status" value="1"/>
</dbReference>
<dbReference type="PANTHER" id="PTHR23502:SF132">
    <property type="entry name" value="POLYAMINE TRANSPORTER 2-RELATED"/>
    <property type="match status" value="1"/>
</dbReference>
<dbReference type="EMBL" id="CP087781">
    <property type="protein sequence ID" value="UZA51443.1"/>
    <property type="molecule type" value="Genomic_DNA"/>
</dbReference>
<dbReference type="SUPFAM" id="SSF103473">
    <property type="entry name" value="MFS general substrate transporter"/>
    <property type="match status" value="1"/>
</dbReference>
<dbReference type="GeneID" id="77189739"/>
<sequence length="410" mass="44334">MPHNTPQDQAAHAKPFPTLWVMMMGVMIAIGPLAIDMYLPALPTMADDFGVSVSEVSKSVPFYFIGLVFGQLFYGPFSDRVGRVLPMYMGMTIFVIASVICATTTSELVLFVARTLQALGACVTAVVTRAAIRDTLNPIQGARAFSLMVLVMGLAPILAPSLGALILGFTDWHALFWFLAGYGVFNIILTKLFLKETLAPENRNTKPISQTFASYLDLAKDKTFIIPAVAGGVLQGAFFIYLSISSELFMVNFGLSEKQFAIAFGANAFGFIALTQVNQFLTSRFRLVQLLRFGALMQLVSASCLLMLALTGLAYFPLVFMAIFCCIAGLGFTQPNATAIALAYQKKRAGMASAMQGALQFSVGIFGGLLLSLFDVSPVLKLGIVITVLVSLGTFLLYQLDPKMDLSKMD</sequence>
<dbReference type="CDD" id="cd17320">
    <property type="entry name" value="MFS_MdfA_MDR_like"/>
    <property type="match status" value="1"/>
</dbReference>
<evidence type="ECO:0000256" key="3">
    <source>
        <dbReference type="ARBA" id="ARBA00022448"/>
    </source>
</evidence>
<feature type="transmembrane region" description="Helical" evidence="8">
    <location>
        <begin position="224"/>
        <end position="244"/>
    </location>
</feature>
<dbReference type="PANTHER" id="PTHR23502">
    <property type="entry name" value="MAJOR FACILITATOR SUPERFAMILY"/>
    <property type="match status" value="1"/>
</dbReference>
<evidence type="ECO:0000256" key="1">
    <source>
        <dbReference type="ARBA" id="ARBA00004651"/>
    </source>
</evidence>
<dbReference type="PROSITE" id="PS50850">
    <property type="entry name" value="MFS"/>
    <property type="match status" value="1"/>
</dbReference>
<dbReference type="EMBL" id="UGPZ01000002">
    <property type="protein sequence ID" value="STY90445.1"/>
    <property type="molecule type" value="Genomic_DNA"/>
</dbReference>
<protein>
    <recommendedName>
        <fullName evidence="8">Bcr/CflA family efflux transporter</fullName>
    </recommendedName>
</protein>
<dbReference type="NCBIfam" id="TIGR00710">
    <property type="entry name" value="efflux_Bcr_CflA"/>
    <property type="match status" value="1"/>
</dbReference>
<keyword evidence="3 8" id="KW-0813">Transport</keyword>
<dbReference type="Proteomes" id="UP000254133">
    <property type="component" value="Unassembled WGS sequence"/>
</dbReference>
<keyword evidence="7 8" id="KW-0472">Membrane</keyword>
<feature type="transmembrane region" description="Helical" evidence="8">
    <location>
        <begin position="290"/>
        <end position="309"/>
    </location>
</feature>
<feature type="transmembrane region" description="Helical" evidence="8">
    <location>
        <begin position="315"/>
        <end position="333"/>
    </location>
</feature>
<dbReference type="AlphaFoldDB" id="A0A1S9ZV02"/>
<feature type="transmembrane region" description="Helical" evidence="8">
    <location>
        <begin position="259"/>
        <end position="278"/>
    </location>
</feature>
<dbReference type="GO" id="GO:1990961">
    <property type="term" value="P:xenobiotic detoxification by transmembrane export across the plasma membrane"/>
    <property type="evidence" value="ECO:0007669"/>
    <property type="project" value="InterPro"/>
</dbReference>
<feature type="domain" description="Major facilitator superfamily (MFS) profile" evidence="9">
    <location>
        <begin position="18"/>
        <end position="405"/>
    </location>
</feature>
<keyword evidence="15" id="KW-1185">Reference proteome</keyword>
<dbReference type="GO" id="GO:0005886">
    <property type="term" value="C:plasma membrane"/>
    <property type="evidence" value="ECO:0007669"/>
    <property type="project" value="UniProtKB-SubCell"/>
</dbReference>
<name>A0A1S9ZV02_MORBO</name>